<keyword evidence="12" id="KW-1185">Reference proteome</keyword>
<dbReference type="EC" id="2.7.7.48" evidence="8"/>
<evidence type="ECO:0000256" key="7">
    <source>
        <dbReference type="ARBA" id="ARBA00048744"/>
    </source>
</evidence>
<dbReference type="GO" id="GO:0003723">
    <property type="term" value="F:RNA binding"/>
    <property type="evidence" value="ECO:0007669"/>
    <property type="project" value="UniProtKB-KW"/>
</dbReference>
<dbReference type="STRING" id="210143.A0A1R3HIX0"/>
<evidence type="ECO:0000256" key="4">
    <source>
        <dbReference type="ARBA" id="ARBA00022695"/>
    </source>
</evidence>
<evidence type="ECO:0000256" key="6">
    <source>
        <dbReference type="ARBA" id="ARBA00023158"/>
    </source>
</evidence>
<organism evidence="11 12">
    <name type="scientific">Corchorus capsularis</name>
    <name type="common">Jute</name>
    <dbReference type="NCBI Taxonomy" id="210143"/>
    <lineage>
        <taxon>Eukaryota</taxon>
        <taxon>Viridiplantae</taxon>
        <taxon>Streptophyta</taxon>
        <taxon>Embryophyta</taxon>
        <taxon>Tracheophyta</taxon>
        <taxon>Spermatophyta</taxon>
        <taxon>Magnoliopsida</taxon>
        <taxon>eudicotyledons</taxon>
        <taxon>Gunneridae</taxon>
        <taxon>Pentapetalae</taxon>
        <taxon>rosids</taxon>
        <taxon>malvids</taxon>
        <taxon>Malvales</taxon>
        <taxon>Malvaceae</taxon>
        <taxon>Grewioideae</taxon>
        <taxon>Apeibeae</taxon>
        <taxon>Corchorus</taxon>
    </lineage>
</organism>
<evidence type="ECO:0000256" key="5">
    <source>
        <dbReference type="ARBA" id="ARBA00022884"/>
    </source>
</evidence>
<dbReference type="GO" id="GO:0031380">
    <property type="term" value="C:nuclear RNA-directed RNA polymerase complex"/>
    <property type="evidence" value="ECO:0007669"/>
    <property type="project" value="TreeGrafter"/>
</dbReference>
<evidence type="ECO:0000313" key="12">
    <source>
        <dbReference type="Proteomes" id="UP000188268"/>
    </source>
</evidence>
<keyword evidence="2 8" id="KW-0696">RNA-directed RNA polymerase</keyword>
<dbReference type="InterPro" id="IPR007855">
    <property type="entry name" value="RDRP"/>
</dbReference>
<reference evidence="11 12" key="1">
    <citation type="submission" date="2013-09" db="EMBL/GenBank/DDBJ databases">
        <title>Corchorus capsularis genome sequencing.</title>
        <authorList>
            <person name="Alam M."/>
            <person name="Haque M.S."/>
            <person name="Islam M.S."/>
            <person name="Emdad E.M."/>
            <person name="Islam M.M."/>
            <person name="Ahmed B."/>
            <person name="Halim A."/>
            <person name="Hossen Q.M.M."/>
            <person name="Hossain M.Z."/>
            <person name="Ahmed R."/>
            <person name="Khan M.M."/>
            <person name="Islam R."/>
            <person name="Rashid M.M."/>
            <person name="Khan S.A."/>
            <person name="Rahman M.S."/>
            <person name="Alam M."/>
        </authorList>
    </citation>
    <scope>NUCLEOTIDE SEQUENCE [LARGE SCALE GENOMIC DNA]</scope>
    <source>
        <strain evidence="12">cv. CVL-1</strain>
        <tissue evidence="11">Whole seedling</tissue>
    </source>
</reference>
<keyword evidence="5 8" id="KW-0694">RNA-binding</keyword>
<sequence>MAESHTVIFSGFGSEYKDTHDILEKLLGGVVDTKLVRAIFAVEDENQDTYAIVQFDDEIRVKKLLTHSYPSKEISVRASEDILDRIKPCKEILSKVDFKFGNLLPNGVFEYLWEGVADFVRKDKFIEIIYHDAKRNWWYKLEMPQHIIKRTELSKAPRIFKECKLKRVKDAYRAKSWDRPWEWALDFTDSSLIGQSNCICLGLSSEEKNDSNIAKMEMKEGNPYSYPGSLVPMVWPAMKSSLDTGGSLNTGVLFGINELMHKGILSGPDLDEEFFNKIAAEEVGYIDMALKELSWSDVCVSRDRITEKCCYIQQHYSIPQLPEHPALKIWSVTVTPSRLYMMQQTRMPNRIFCQFGERLGEFLHVKFADEDHNKLKGSMLTCKPKAFSINQYTEVHEKVRSLLKEGLQIGGKKYDFLAYSASQVRKSSLWMFVCNGGESSSHIRDWMGDFSKMKNASKAAARMGQCFSSSLGSIQLDFHEVEGIDDVEDKEFNFSDGIGRISMRFGEDLAKACSLDNSPSAFQIRYAGVKGVVSVHPTSTKKMSIRPSMVKFHSTYQTVDVLSWSKAKPFFLNQQLIILLSALGIRDNVFLAKLREAKGLLELIQTEPLKVLDDPFVCFIGPIINKTRDLLKAGFSREDMFMSMVLEELHYLRWTKLQKKMHIFIPKGKVLMGCLDELGVLRQGQIYIQLTKSDKKDPIVIEEEEVVVARCPSLHPGDVRLLQAINVPALSHMKDCIVFPKHGKRPHPNECSGGDLDGDNYYVCWDRKLIPLMSKPPLSYDSSAVDPNDPSSSIPVSVENIKENFLNFVVSDQVGKISNYHMAFADSEIDGANSPQCKKLAELFAVDIDCAKTGKSVKIPEDLCAAKYPDFMGLKPSYPAKGILGKLYRELEDENVTKRSPVKFYDKKMKVEGMDVYIDNATKVKKEYDDHLRSLMVENEIKNEGRLFLYNKGDDNSFLVQRRLQALVDDVIVKFKESPCENELTKASAWYHITYDAHHKNELISFPWCIHDKLISIIENKK</sequence>
<dbReference type="InterPro" id="IPR058752">
    <property type="entry name" value="RDRP_C_head"/>
</dbReference>
<keyword evidence="6 8" id="KW-0943">RNA-mediated gene silencing</keyword>
<comment type="catalytic activity">
    <reaction evidence="7 8">
        <text>RNA(n) + a ribonucleoside 5'-triphosphate = RNA(n+1) + diphosphate</text>
        <dbReference type="Rhea" id="RHEA:21248"/>
        <dbReference type="Rhea" id="RHEA-COMP:14527"/>
        <dbReference type="Rhea" id="RHEA-COMP:17342"/>
        <dbReference type="ChEBI" id="CHEBI:33019"/>
        <dbReference type="ChEBI" id="CHEBI:61557"/>
        <dbReference type="ChEBI" id="CHEBI:140395"/>
        <dbReference type="EC" id="2.7.7.48"/>
    </reaction>
</comment>
<dbReference type="Pfam" id="PF05183">
    <property type="entry name" value="RdRP"/>
    <property type="match status" value="1"/>
</dbReference>
<evidence type="ECO:0000256" key="2">
    <source>
        <dbReference type="ARBA" id="ARBA00022484"/>
    </source>
</evidence>
<name>A0A1R3HIX0_COCAP</name>
<dbReference type="Pfam" id="PF26253">
    <property type="entry name" value="RdRP_head"/>
    <property type="match status" value="1"/>
</dbReference>
<evidence type="ECO:0000259" key="10">
    <source>
        <dbReference type="Pfam" id="PF26253"/>
    </source>
</evidence>
<dbReference type="OrthoDB" id="1705570at2759"/>
<proteinExistence type="inferred from homology"/>
<protein>
    <recommendedName>
        <fullName evidence="8">RNA-dependent RNA polymerase</fullName>
        <ecNumber evidence="8">2.7.7.48</ecNumber>
    </recommendedName>
</protein>
<evidence type="ECO:0000313" key="11">
    <source>
        <dbReference type="EMBL" id="OMO70271.1"/>
    </source>
</evidence>
<comment type="similarity">
    <text evidence="1 8">Belongs to the RdRP family.</text>
</comment>
<evidence type="ECO:0000256" key="3">
    <source>
        <dbReference type="ARBA" id="ARBA00022679"/>
    </source>
</evidence>
<comment type="caution">
    <text evidence="11">The sequence shown here is derived from an EMBL/GenBank/DDBJ whole genome shotgun (WGS) entry which is preliminary data.</text>
</comment>
<evidence type="ECO:0000256" key="8">
    <source>
        <dbReference type="RuleBase" id="RU363098"/>
    </source>
</evidence>
<evidence type="ECO:0000259" key="9">
    <source>
        <dbReference type="Pfam" id="PF05183"/>
    </source>
</evidence>
<dbReference type="PANTHER" id="PTHR23079">
    <property type="entry name" value="RNA-DEPENDENT RNA POLYMERASE"/>
    <property type="match status" value="1"/>
</dbReference>
<accession>A0A1R3HIX0</accession>
<keyword evidence="3 8" id="KW-0808">Transferase</keyword>
<dbReference type="PANTHER" id="PTHR23079:SF55">
    <property type="entry name" value="RNA-DIRECTED RNA POLYMERASE"/>
    <property type="match status" value="1"/>
</dbReference>
<evidence type="ECO:0000256" key="1">
    <source>
        <dbReference type="ARBA" id="ARBA00005762"/>
    </source>
</evidence>
<dbReference type="EMBL" id="AWWV01011826">
    <property type="protein sequence ID" value="OMO70271.1"/>
    <property type="molecule type" value="Genomic_DNA"/>
</dbReference>
<dbReference type="GO" id="GO:0030422">
    <property type="term" value="P:siRNA processing"/>
    <property type="evidence" value="ECO:0007669"/>
    <property type="project" value="TreeGrafter"/>
</dbReference>
<dbReference type="Proteomes" id="UP000188268">
    <property type="component" value="Unassembled WGS sequence"/>
</dbReference>
<dbReference type="InterPro" id="IPR057596">
    <property type="entry name" value="RDRP_core"/>
</dbReference>
<feature type="domain" description="RDRP C-terminal head" evidence="10">
    <location>
        <begin position="905"/>
        <end position="1019"/>
    </location>
</feature>
<feature type="domain" description="RDRP core" evidence="9">
    <location>
        <begin position="334"/>
        <end position="890"/>
    </location>
</feature>
<dbReference type="GO" id="GO:0003968">
    <property type="term" value="F:RNA-directed RNA polymerase activity"/>
    <property type="evidence" value="ECO:0007669"/>
    <property type="project" value="UniProtKB-KW"/>
</dbReference>
<dbReference type="AlphaFoldDB" id="A0A1R3HIX0"/>
<comment type="function">
    <text evidence="8">Probably involved in the RNA silencing pathway and required for the generation of small interfering RNAs (siRNAs).</text>
</comment>
<gene>
    <name evidence="11" type="ORF">CCACVL1_19025</name>
</gene>
<dbReference type="Gramene" id="OMO70271">
    <property type="protein sequence ID" value="OMO70271"/>
    <property type="gene ID" value="CCACVL1_19025"/>
</dbReference>
<keyword evidence="4 8" id="KW-0548">Nucleotidyltransferase</keyword>